<accession>A0AAW1U986</accession>
<evidence type="ECO:0000256" key="3">
    <source>
        <dbReference type="ARBA" id="ARBA00022679"/>
    </source>
</evidence>
<comment type="similarity">
    <text evidence="1 4">Belongs to the UDP-glycosyltransferase family.</text>
</comment>
<keyword evidence="5" id="KW-0732">Signal</keyword>
<name>A0AAW1U986_9CUCU</name>
<feature type="chain" id="PRO_5043104879" description="UDP-glucuronosyltransferase" evidence="5">
    <location>
        <begin position="21"/>
        <end position="518"/>
    </location>
</feature>
<dbReference type="PANTHER" id="PTHR48043:SF159">
    <property type="entry name" value="EG:EG0003.4 PROTEIN-RELATED"/>
    <property type="match status" value="1"/>
</dbReference>
<dbReference type="Pfam" id="PF00201">
    <property type="entry name" value="UDPGT"/>
    <property type="match status" value="1"/>
</dbReference>
<dbReference type="CDD" id="cd03784">
    <property type="entry name" value="GT1_Gtf-like"/>
    <property type="match status" value="1"/>
</dbReference>
<keyword evidence="5" id="KW-0812">Transmembrane</keyword>
<comment type="subcellular location">
    <subcellularLocation>
        <location evidence="5">Membrane</location>
        <topology evidence="5">Single-pass membrane protein</topology>
    </subcellularLocation>
</comment>
<dbReference type="SUPFAM" id="SSF53756">
    <property type="entry name" value="UDP-Glycosyltransferase/glycogen phosphorylase"/>
    <property type="match status" value="1"/>
</dbReference>
<dbReference type="GO" id="GO:0016020">
    <property type="term" value="C:membrane"/>
    <property type="evidence" value="ECO:0007669"/>
    <property type="project" value="UniProtKB-SubCell"/>
</dbReference>
<feature type="signal peptide" evidence="5">
    <location>
        <begin position="1"/>
        <end position="20"/>
    </location>
</feature>
<dbReference type="EC" id="2.4.1.17" evidence="5"/>
<dbReference type="PROSITE" id="PS00375">
    <property type="entry name" value="UDPGT"/>
    <property type="match status" value="1"/>
</dbReference>
<comment type="catalytic activity">
    <reaction evidence="5">
        <text>glucuronate acceptor + UDP-alpha-D-glucuronate = acceptor beta-D-glucuronoside + UDP + H(+)</text>
        <dbReference type="Rhea" id="RHEA:21032"/>
        <dbReference type="ChEBI" id="CHEBI:15378"/>
        <dbReference type="ChEBI" id="CHEBI:58052"/>
        <dbReference type="ChEBI" id="CHEBI:58223"/>
        <dbReference type="ChEBI" id="CHEBI:132367"/>
        <dbReference type="ChEBI" id="CHEBI:132368"/>
        <dbReference type="EC" id="2.4.1.17"/>
    </reaction>
</comment>
<proteinExistence type="inferred from homology"/>
<dbReference type="InterPro" id="IPR050271">
    <property type="entry name" value="UDP-glycosyltransferase"/>
</dbReference>
<reference evidence="6 7" key="1">
    <citation type="submission" date="2023-03" db="EMBL/GenBank/DDBJ databases">
        <title>Genome insight into feeding habits of ladybird beetles.</title>
        <authorList>
            <person name="Li H.-S."/>
            <person name="Huang Y.-H."/>
            <person name="Pang H."/>
        </authorList>
    </citation>
    <scope>NUCLEOTIDE SEQUENCE [LARGE SCALE GENOMIC DNA]</scope>
    <source>
        <strain evidence="6">SYSU_2023b</strain>
        <tissue evidence="6">Whole body</tissue>
    </source>
</reference>
<organism evidence="6 7">
    <name type="scientific">Henosepilachna vigintioctopunctata</name>
    <dbReference type="NCBI Taxonomy" id="420089"/>
    <lineage>
        <taxon>Eukaryota</taxon>
        <taxon>Metazoa</taxon>
        <taxon>Ecdysozoa</taxon>
        <taxon>Arthropoda</taxon>
        <taxon>Hexapoda</taxon>
        <taxon>Insecta</taxon>
        <taxon>Pterygota</taxon>
        <taxon>Neoptera</taxon>
        <taxon>Endopterygota</taxon>
        <taxon>Coleoptera</taxon>
        <taxon>Polyphaga</taxon>
        <taxon>Cucujiformia</taxon>
        <taxon>Coccinelloidea</taxon>
        <taxon>Coccinellidae</taxon>
        <taxon>Epilachninae</taxon>
        <taxon>Epilachnini</taxon>
        <taxon>Henosepilachna</taxon>
    </lineage>
</organism>
<evidence type="ECO:0000256" key="1">
    <source>
        <dbReference type="ARBA" id="ARBA00009995"/>
    </source>
</evidence>
<dbReference type="GO" id="GO:0015020">
    <property type="term" value="F:glucuronosyltransferase activity"/>
    <property type="evidence" value="ECO:0007669"/>
    <property type="project" value="UniProtKB-EC"/>
</dbReference>
<evidence type="ECO:0000256" key="2">
    <source>
        <dbReference type="ARBA" id="ARBA00022676"/>
    </source>
</evidence>
<sequence>MQLKHFVIAILAFVTTEVGGAKILGIFWTPSRSHHIAASPLMKELAKRGNEVHLLSSFIDKDVDIPTYKQELLTGITEEFVNTTSPNRSLLWILYQFFPLHIRLVNKFWQNKAIKNLIEKKPKYDAIIVLAFFNDYIFSIGDILDAPVILFSTMGTNMINNRFAANPNLPYGRSILLESSTRSFFGRLSTVSINALFYLTFKYFLYPTQIDASRKFFANISDIEELHKKVSLVLVNTHFVLEAPWPYVPNMIQIGGYNVEKVNKLSENFGSFLDSAKDGAILFSLGSNVKIAENFDKQQLEIIMNGLAKLAPIKVVFKSEIEIPMASNNILVSKWLPQNDILAHPNIKLFISHGGLGGLIETVYHGVPILGIPFFADQNNNVAFVEESRFGFKLKLDNLSQTYFDEAVKELLTNPIYAENVKKRSLVLRNRPVKPMDNAIWWVEHIIKNKGGEHLRNAATDLEWYQLYMVDIMLFCLVISSISLTAFFFTSRWILRKLWSLLTGSKRNEKKTKKQKIK</sequence>
<evidence type="ECO:0000256" key="4">
    <source>
        <dbReference type="RuleBase" id="RU003718"/>
    </source>
</evidence>
<evidence type="ECO:0000313" key="7">
    <source>
        <dbReference type="Proteomes" id="UP001431783"/>
    </source>
</evidence>
<dbReference type="FunFam" id="3.40.50.2000:FF:000050">
    <property type="entry name" value="UDP-glucuronosyltransferase"/>
    <property type="match status" value="1"/>
</dbReference>
<keyword evidence="5" id="KW-1133">Transmembrane helix</keyword>
<protein>
    <recommendedName>
        <fullName evidence="5">UDP-glucuronosyltransferase</fullName>
        <ecNumber evidence="5">2.4.1.17</ecNumber>
    </recommendedName>
</protein>
<dbReference type="Gene3D" id="3.40.50.2000">
    <property type="entry name" value="Glycogen Phosphorylase B"/>
    <property type="match status" value="1"/>
</dbReference>
<feature type="transmembrane region" description="Helical" evidence="5">
    <location>
        <begin position="464"/>
        <end position="489"/>
    </location>
</feature>
<evidence type="ECO:0000256" key="5">
    <source>
        <dbReference type="RuleBase" id="RU362059"/>
    </source>
</evidence>
<dbReference type="AlphaFoldDB" id="A0AAW1U986"/>
<comment type="caution">
    <text evidence="6">The sequence shown here is derived from an EMBL/GenBank/DDBJ whole genome shotgun (WGS) entry which is preliminary data.</text>
</comment>
<keyword evidence="5" id="KW-0472">Membrane</keyword>
<dbReference type="EMBL" id="JARQZJ010000042">
    <property type="protein sequence ID" value="KAK9877425.1"/>
    <property type="molecule type" value="Genomic_DNA"/>
</dbReference>
<keyword evidence="2 4" id="KW-0328">Glycosyltransferase</keyword>
<keyword evidence="3 4" id="KW-0808">Transferase</keyword>
<dbReference type="Proteomes" id="UP001431783">
    <property type="component" value="Unassembled WGS sequence"/>
</dbReference>
<dbReference type="PANTHER" id="PTHR48043">
    <property type="entry name" value="EG:EG0003.4 PROTEIN-RELATED"/>
    <property type="match status" value="1"/>
</dbReference>
<keyword evidence="7" id="KW-1185">Reference proteome</keyword>
<dbReference type="InterPro" id="IPR035595">
    <property type="entry name" value="UDP_glycos_trans_CS"/>
</dbReference>
<evidence type="ECO:0000313" key="6">
    <source>
        <dbReference type="EMBL" id="KAK9877425.1"/>
    </source>
</evidence>
<gene>
    <name evidence="6" type="ORF">WA026_018538</name>
</gene>
<dbReference type="InterPro" id="IPR002213">
    <property type="entry name" value="UDP_glucos_trans"/>
</dbReference>